<keyword evidence="8 10" id="KW-1133">Transmembrane helix</keyword>
<dbReference type="SUPFAM" id="SSF161098">
    <property type="entry name" value="MetI-like"/>
    <property type="match status" value="1"/>
</dbReference>
<dbReference type="GO" id="GO:0005886">
    <property type="term" value="C:plasma membrane"/>
    <property type="evidence" value="ECO:0007669"/>
    <property type="project" value="UniProtKB-SubCell"/>
</dbReference>
<dbReference type="OrthoDB" id="9795403at2"/>
<accession>C8PEZ6</accession>
<reference evidence="13 14" key="1">
    <citation type="submission" date="2009-07" db="EMBL/GenBank/DDBJ databases">
        <authorList>
            <person name="Madupu R."/>
            <person name="Sebastian Y."/>
            <person name="Durkin A.S."/>
            <person name="Torralba M."/>
            <person name="Methe B."/>
            <person name="Sutton G.G."/>
            <person name="Strausberg R.L."/>
            <person name="Nelson K.E."/>
        </authorList>
    </citation>
    <scope>NUCLEOTIDE SEQUENCE [LARGE SCALE GENOMIC DNA]</scope>
    <source>
        <strain evidence="13 14">RM3268</strain>
    </source>
</reference>
<dbReference type="GO" id="GO:0015098">
    <property type="term" value="F:molybdate ion transmembrane transporter activity"/>
    <property type="evidence" value="ECO:0007669"/>
    <property type="project" value="UniProtKB-UniRule"/>
</dbReference>
<dbReference type="eggNOG" id="COG4149">
    <property type="taxonomic scope" value="Bacteria"/>
</dbReference>
<dbReference type="InterPro" id="IPR011867">
    <property type="entry name" value="ModB_ABC"/>
</dbReference>
<gene>
    <name evidence="13" type="primary">modB</name>
    <name evidence="13" type="ORF">CAMGR0001_2636</name>
</gene>
<comment type="similarity">
    <text evidence="3 11">Belongs to the binding-protein-dependent transport system permease family. CysTW subfamily.</text>
</comment>
<evidence type="ECO:0000256" key="4">
    <source>
        <dbReference type="ARBA" id="ARBA00022448"/>
    </source>
</evidence>
<dbReference type="Gene3D" id="1.10.3720.10">
    <property type="entry name" value="MetI-like"/>
    <property type="match status" value="1"/>
</dbReference>
<keyword evidence="14" id="KW-1185">Reference proteome</keyword>
<dbReference type="PANTHER" id="PTHR30183:SF8">
    <property type="entry name" value="MOLYBDENUM TRANSPORT SYSTEM PERMEASE"/>
    <property type="match status" value="1"/>
</dbReference>
<evidence type="ECO:0000256" key="8">
    <source>
        <dbReference type="ARBA" id="ARBA00022989"/>
    </source>
</evidence>
<organism evidence="13 14">
    <name type="scientific">Campylobacter gracilis RM3268</name>
    <dbReference type="NCBI Taxonomy" id="553220"/>
    <lineage>
        <taxon>Bacteria</taxon>
        <taxon>Pseudomonadati</taxon>
        <taxon>Campylobacterota</taxon>
        <taxon>Epsilonproteobacteria</taxon>
        <taxon>Campylobacterales</taxon>
        <taxon>Campylobacteraceae</taxon>
        <taxon>Campylobacter</taxon>
    </lineage>
</organism>
<dbReference type="RefSeq" id="WP_005869692.1">
    <property type="nucleotide sequence ID" value="NZ_ACYG01000009.1"/>
</dbReference>
<comment type="function">
    <text evidence="1 11">Part of the binding-protein-dependent transport system for molybdenum; probably responsible for the translocation of the substrate across the membrane.</text>
</comment>
<evidence type="ECO:0000259" key="12">
    <source>
        <dbReference type="PROSITE" id="PS50928"/>
    </source>
</evidence>
<dbReference type="Pfam" id="PF00528">
    <property type="entry name" value="BPD_transp_1"/>
    <property type="match status" value="1"/>
</dbReference>
<feature type="transmembrane region" description="Helical" evidence="10">
    <location>
        <begin position="90"/>
        <end position="114"/>
    </location>
</feature>
<feature type="domain" description="ABC transmembrane type-1" evidence="12">
    <location>
        <begin position="13"/>
        <end position="217"/>
    </location>
</feature>
<dbReference type="InterPro" id="IPR000515">
    <property type="entry name" value="MetI-like"/>
</dbReference>
<evidence type="ECO:0000313" key="13">
    <source>
        <dbReference type="EMBL" id="EEV18624.1"/>
    </source>
</evidence>
<evidence type="ECO:0000256" key="2">
    <source>
        <dbReference type="ARBA" id="ARBA00004651"/>
    </source>
</evidence>
<name>C8PEZ6_9BACT</name>
<evidence type="ECO:0000256" key="6">
    <source>
        <dbReference type="ARBA" id="ARBA00022505"/>
    </source>
</evidence>
<feature type="transmembrane region" description="Helical" evidence="10">
    <location>
        <begin position="201"/>
        <end position="220"/>
    </location>
</feature>
<evidence type="ECO:0000256" key="9">
    <source>
        <dbReference type="ARBA" id="ARBA00023136"/>
    </source>
</evidence>
<feature type="transmembrane region" description="Helical" evidence="10">
    <location>
        <begin position="51"/>
        <end position="70"/>
    </location>
</feature>
<keyword evidence="5 11" id="KW-1003">Cell membrane</keyword>
<comment type="caution">
    <text evidence="13">The sequence shown here is derived from an EMBL/GenBank/DDBJ whole genome shotgun (WGS) entry which is preliminary data.</text>
</comment>
<keyword evidence="7 10" id="KW-0812">Transmembrane</keyword>
<protein>
    <recommendedName>
        <fullName evidence="11">Molybdenum transport system permease</fullName>
    </recommendedName>
</protein>
<evidence type="ECO:0000256" key="1">
    <source>
        <dbReference type="ARBA" id="ARBA00002949"/>
    </source>
</evidence>
<dbReference type="AlphaFoldDB" id="C8PEZ6"/>
<evidence type="ECO:0000256" key="11">
    <source>
        <dbReference type="RuleBase" id="RU365097"/>
    </source>
</evidence>
<keyword evidence="6 11" id="KW-0500">Molybdenum</keyword>
<evidence type="ECO:0000256" key="3">
    <source>
        <dbReference type="ARBA" id="ARBA00007069"/>
    </source>
</evidence>
<evidence type="ECO:0000256" key="10">
    <source>
        <dbReference type="RuleBase" id="RU363032"/>
    </source>
</evidence>
<dbReference type="PANTHER" id="PTHR30183">
    <property type="entry name" value="MOLYBDENUM TRANSPORT SYSTEM PERMEASE PROTEIN MODB"/>
    <property type="match status" value="1"/>
</dbReference>
<dbReference type="Proteomes" id="UP000005709">
    <property type="component" value="Unassembled WGS sequence"/>
</dbReference>
<evidence type="ECO:0000256" key="5">
    <source>
        <dbReference type="ARBA" id="ARBA00022475"/>
    </source>
</evidence>
<feature type="transmembrane region" description="Helical" evidence="10">
    <location>
        <begin position="151"/>
        <end position="172"/>
    </location>
</feature>
<feature type="transmembrane region" description="Helical" evidence="10">
    <location>
        <begin position="20"/>
        <end position="39"/>
    </location>
</feature>
<comment type="subcellular location">
    <subcellularLocation>
        <location evidence="2 10">Cell membrane</location>
        <topology evidence="2 10">Multi-pass membrane protein</topology>
    </subcellularLocation>
</comment>
<sequence length="229" mass="25212">MFEILKGLDYTPFLVSLKLASLTTLALFIICVPLAFFMARKNFRGKSVIESIISLPLVLPPSVLGFYLLVFLSPYSVLGEFFDKHFGLRLVFNFSGLVIASCIYSLPFMFSPLVSGFRSLPRSLFWACDSLGKGYFSKLFRVALPAIRHSMLSALVICFAHTMGEFGVVLMIGGSVSEQTKVASIAIYEATETLDFAQAHAYSALMLLFSFAVLLIMHFLGAKGAKIQA</sequence>
<dbReference type="CDD" id="cd06261">
    <property type="entry name" value="TM_PBP2"/>
    <property type="match status" value="1"/>
</dbReference>
<dbReference type="InterPro" id="IPR035906">
    <property type="entry name" value="MetI-like_sf"/>
</dbReference>
<dbReference type="PROSITE" id="PS50928">
    <property type="entry name" value="ABC_TM1"/>
    <property type="match status" value="1"/>
</dbReference>
<evidence type="ECO:0000256" key="7">
    <source>
        <dbReference type="ARBA" id="ARBA00022692"/>
    </source>
</evidence>
<evidence type="ECO:0000313" key="14">
    <source>
        <dbReference type="Proteomes" id="UP000005709"/>
    </source>
</evidence>
<dbReference type="STRING" id="824.CGRAC_0353"/>
<dbReference type="NCBIfam" id="TIGR02141">
    <property type="entry name" value="modB_ABC"/>
    <property type="match status" value="1"/>
</dbReference>
<keyword evidence="9 10" id="KW-0472">Membrane</keyword>
<proteinExistence type="inferred from homology"/>
<dbReference type="EMBL" id="ACYG01000009">
    <property type="protein sequence ID" value="EEV18624.1"/>
    <property type="molecule type" value="Genomic_DNA"/>
</dbReference>
<keyword evidence="4 10" id="KW-0813">Transport</keyword>